<dbReference type="Gene3D" id="3.90.1150.50">
    <property type="entry name" value="Transcription-repair-coupling factor, D7 domain"/>
    <property type="match status" value="1"/>
</dbReference>
<dbReference type="CDD" id="cd17991">
    <property type="entry name" value="DEXHc_TRCF"/>
    <property type="match status" value="1"/>
</dbReference>
<dbReference type="InterPro" id="IPR027417">
    <property type="entry name" value="P-loop_NTPase"/>
</dbReference>
<keyword evidence="4 9" id="KW-0378">Hydrolase</keyword>
<dbReference type="InterPro" id="IPR003711">
    <property type="entry name" value="CarD-like/TRCF_RID"/>
</dbReference>
<dbReference type="SUPFAM" id="SSF141259">
    <property type="entry name" value="CarD-like"/>
    <property type="match status" value="1"/>
</dbReference>
<dbReference type="InterPro" id="IPR041471">
    <property type="entry name" value="UvrB_inter"/>
</dbReference>
<dbReference type="PROSITE" id="PS51192">
    <property type="entry name" value="HELICASE_ATP_BIND_1"/>
    <property type="match status" value="1"/>
</dbReference>
<evidence type="ECO:0000256" key="2">
    <source>
        <dbReference type="ARBA" id="ARBA00022741"/>
    </source>
</evidence>
<dbReference type="InterPro" id="IPR011545">
    <property type="entry name" value="DEAD/DEAH_box_helicase_dom"/>
</dbReference>
<dbReference type="PROSITE" id="PS51194">
    <property type="entry name" value="HELICASE_CTER"/>
    <property type="match status" value="1"/>
</dbReference>
<evidence type="ECO:0000256" key="3">
    <source>
        <dbReference type="ARBA" id="ARBA00022763"/>
    </source>
</evidence>
<comment type="similarity">
    <text evidence="9">In the C-terminal section; belongs to the helicase family. RecG subfamily.</text>
</comment>
<dbReference type="GO" id="GO:0003678">
    <property type="term" value="F:DNA helicase activity"/>
    <property type="evidence" value="ECO:0007669"/>
    <property type="project" value="TreeGrafter"/>
</dbReference>
<gene>
    <name evidence="9" type="primary">mfd</name>
    <name evidence="12" type="ORF">SAMN04487891_105204</name>
    <name evidence="13" type="ORF">SAMN05216293_2808</name>
</gene>
<dbReference type="GO" id="GO:0003684">
    <property type="term" value="F:damaged DNA binding"/>
    <property type="evidence" value="ECO:0007669"/>
    <property type="project" value="InterPro"/>
</dbReference>
<evidence type="ECO:0000256" key="5">
    <source>
        <dbReference type="ARBA" id="ARBA00022806"/>
    </source>
</evidence>
<evidence type="ECO:0000256" key="1">
    <source>
        <dbReference type="ARBA" id="ARBA00022490"/>
    </source>
</evidence>
<dbReference type="InterPro" id="IPR014001">
    <property type="entry name" value="Helicase_ATP-bd"/>
</dbReference>
<dbReference type="Gene3D" id="3.30.2060.10">
    <property type="entry name" value="Penicillin-binding protein 1b domain"/>
    <property type="match status" value="1"/>
</dbReference>
<evidence type="ECO:0000256" key="4">
    <source>
        <dbReference type="ARBA" id="ARBA00022801"/>
    </source>
</evidence>
<keyword evidence="6 9" id="KW-0067">ATP-binding</keyword>
<evidence type="ECO:0000313" key="15">
    <source>
        <dbReference type="Proteomes" id="UP000198940"/>
    </source>
</evidence>
<dbReference type="EMBL" id="FRAT01000007">
    <property type="protein sequence ID" value="SHL15406.1"/>
    <property type="molecule type" value="Genomic_DNA"/>
</dbReference>
<dbReference type="Gene3D" id="2.40.10.170">
    <property type="match status" value="1"/>
</dbReference>
<dbReference type="Proteomes" id="UP000198940">
    <property type="component" value="Unassembled WGS sequence"/>
</dbReference>
<dbReference type="Pfam" id="PF00270">
    <property type="entry name" value="DEAD"/>
    <property type="match status" value="1"/>
</dbReference>
<dbReference type="SMART" id="SM00487">
    <property type="entry name" value="DEXDc"/>
    <property type="match status" value="1"/>
</dbReference>
<comment type="caution">
    <text evidence="13">The sequence shown here is derived from an EMBL/GenBank/DDBJ whole genome shotgun (WGS) entry which is preliminary data.</text>
</comment>
<dbReference type="OrthoDB" id="9804325at2"/>
<keyword evidence="1 9" id="KW-0963">Cytoplasm</keyword>
<proteinExistence type="inferred from homology"/>
<evidence type="ECO:0000256" key="8">
    <source>
        <dbReference type="ARBA" id="ARBA00023204"/>
    </source>
</evidence>
<dbReference type="InterPro" id="IPR004576">
    <property type="entry name" value="Mfd"/>
</dbReference>
<dbReference type="InterPro" id="IPR047112">
    <property type="entry name" value="RecG/Mfd"/>
</dbReference>
<dbReference type="PANTHER" id="PTHR47964:SF1">
    <property type="entry name" value="ATP-DEPENDENT DNA HELICASE HOMOLOG RECG, CHLOROPLASTIC"/>
    <property type="match status" value="1"/>
</dbReference>
<dbReference type="Proteomes" id="UP000184031">
    <property type="component" value="Unassembled WGS sequence"/>
</dbReference>
<dbReference type="SMART" id="SM01058">
    <property type="entry name" value="CarD_TRCF"/>
    <property type="match status" value="1"/>
</dbReference>
<dbReference type="GO" id="GO:0005737">
    <property type="term" value="C:cytoplasm"/>
    <property type="evidence" value="ECO:0007669"/>
    <property type="project" value="UniProtKB-SubCell"/>
</dbReference>
<dbReference type="Pfam" id="PF03461">
    <property type="entry name" value="TRCF"/>
    <property type="match status" value="1"/>
</dbReference>
<keyword evidence="15" id="KW-1185">Reference proteome</keyword>
<evidence type="ECO:0000256" key="6">
    <source>
        <dbReference type="ARBA" id="ARBA00022840"/>
    </source>
</evidence>
<dbReference type="InterPro" id="IPR005118">
    <property type="entry name" value="TRCF_C"/>
</dbReference>
<dbReference type="GO" id="GO:0005524">
    <property type="term" value="F:ATP binding"/>
    <property type="evidence" value="ECO:0007669"/>
    <property type="project" value="UniProtKB-UniRule"/>
</dbReference>
<dbReference type="InterPro" id="IPR036101">
    <property type="entry name" value="CarD-like/TRCF_RID_sf"/>
</dbReference>
<evidence type="ECO:0000259" key="10">
    <source>
        <dbReference type="PROSITE" id="PS51192"/>
    </source>
</evidence>
<dbReference type="InterPro" id="IPR037235">
    <property type="entry name" value="TRCF-like_C_D7"/>
</dbReference>
<dbReference type="AlphaFoldDB" id="A0A1M6YAU1"/>
<evidence type="ECO:0000256" key="7">
    <source>
        <dbReference type="ARBA" id="ARBA00023125"/>
    </source>
</evidence>
<dbReference type="Gene3D" id="3.40.50.300">
    <property type="entry name" value="P-loop containing nucleotide triphosphate hydrolases"/>
    <property type="match status" value="3"/>
</dbReference>
<dbReference type="STRING" id="1055723.SAMN05216293_2808"/>
<dbReference type="SMART" id="SM00982">
    <property type="entry name" value="TRCF"/>
    <property type="match status" value="1"/>
</dbReference>
<evidence type="ECO:0000256" key="9">
    <source>
        <dbReference type="HAMAP-Rule" id="MF_00969"/>
    </source>
</evidence>
<reference evidence="13 14" key="1">
    <citation type="submission" date="2016-11" db="EMBL/GenBank/DDBJ databases">
        <authorList>
            <person name="Varghese N."/>
            <person name="Submissions S."/>
        </authorList>
    </citation>
    <scope>NUCLEOTIDE SEQUENCE [LARGE SCALE GENOMIC DNA]</scope>
    <source>
        <strain evidence="13 14">CGMCC 1.12174</strain>
        <strain evidence="12 15">DSM 26351</strain>
    </source>
</reference>
<name>A0A1M6YAU1_9FLAO</name>
<sequence>MTKTPISQLFAQSPALGKLRDTITQSLESAQNRNRRINVKGLVGSSLSFAVSEVFKTVDSPFLLILNDKEEAAYLLNDLELFIGENDVLFYPGSYRRPYQIEETDNANVLLRAEVLNRINSRKKPAVIVTYPDALFEKVVTRKELDRNTLKIKLEDTLSLDFLNEVLFEYQFKRVDFVTEPGEFSVRGGIVDVFSFSHDQPYRIEFFGDEVDSIRTFDVETQLSTEKVKKITIIPNVENKFLQESRESFLKYISPRTIVFAKNPALIYDRIDSFFVKAEESFAKLGTEIKHAEPKELFTDSALLKEQLQDFLCVEIGSTSVTSSAVEKQTENSILASPSTALGKTANNSLTIQFNTKPQPAFNKRFDLLIENLNENREARYTNYIFCSTEQQAKRFHDIFEEVDQTVHYQTVVFPLYQGFIDDELKLACYTDHQIFERYHKFHLKNGYAKKQAITLKELNKLEIGDYVTHIDHGIGKFGGLQKIDVEGKKQEAIKLIYGDRDILYVSIHSLHKISKYNGKDGAPPKIYKLGSAAWKSLKQKTKSRVKQIAFNLIQVYAKRRLEKGFQCAPDSYLQYELEASFLYEDTPDQEKSTQDVKMDMESERPMDRLICGDVGFGKTEVAIRAAFKAVDNGKQVAVLVPTTILAFQHHRTFSERLKDMPVTVDYLNRFRTAKEKKETLENLASGKVDIIIGTHQLVNKNVQFKDLGLLIVDEEQKFGVSVKEKLRSIKQNVDVLTLTATPIPRTLQFSLMAARDLSVINTPPPNRYPIESQVIRFNEEIIRDAISYEIQRGGQIFFIHNRIENIKEVAGMIQRLVPDAKIGIGHGQMEGKKLEQLMLAFMNGEFDVLISTTIVESGLDVTNANTIFINNANNFGLSDLHQMRGRVGRSNKKAFCFFITPPYEVMTPDARKRIEALEQFTDLGSGFNIAMKDLEIRGAGDLLGGEQSGFINEIGFETYQKILTEAIDELKENEFKELYEEVEGHKEKVYVKDIQLDTDFELLFPDDYINNITERLNLYTQLNEVKDEEGLQKFEADLVDRFGELPDQAQDLLNSVRIKWIATHIGLEKVVMKQGKFLGYFIADQQSNFYQTPVFTQVLQYVQSHSQQAKLKEKQTRNGLRLLLTFERITSVEKALKVLGPLKSVPSQITST</sequence>
<dbReference type="PANTHER" id="PTHR47964">
    <property type="entry name" value="ATP-DEPENDENT DNA HELICASE HOMOLOG RECG, CHLOROPLASTIC"/>
    <property type="match status" value="1"/>
</dbReference>
<dbReference type="EC" id="3.6.4.-" evidence="9"/>
<dbReference type="Pfam" id="PF17757">
    <property type="entry name" value="UvrB_inter"/>
    <property type="match status" value="1"/>
</dbReference>
<protein>
    <recommendedName>
        <fullName evidence="9">Transcription-repair-coupling factor</fullName>
        <shortName evidence="9">TRCF</shortName>
        <ecNumber evidence="9">3.6.4.-</ecNumber>
    </recommendedName>
</protein>
<accession>A0A1M6YAU1</accession>
<dbReference type="SUPFAM" id="SSF52540">
    <property type="entry name" value="P-loop containing nucleoside triphosphate hydrolases"/>
    <property type="match status" value="4"/>
</dbReference>
<evidence type="ECO:0000313" key="12">
    <source>
        <dbReference type="EMBL" id="SFC07138.1"/>
    </source>
</evidence>
<comment type="subcellular location">
    <subcellularLocation>
        <location evidence="9">Cytoplasm</location>
    </subcellularLocation>
</comment>
<comment type="similarity">
    <text evidence="9">In the N-terminal section; belongs to the UvrB family.</text>
</comment>
<dbReference type="SMART" id="SM00490">
    <property type="entry name" value="HELICc"/>
    <property type="match status" value="1"/>
</dbReference>
<keyword evidence="5 12" id="KW-0347">Helicase</keyword>
<keyword evidence="2 9" id="KW-0547">Nucleotide-binding</keyword>
<dbReference type="InterPro" id="IPR001650">
    <property type="entry name" value="Helicase_C-like"/>
</dbReference>
<evidence type="ECO:0000313" key="14">
    <source>
        <dbReference type="Proteomes" id="UP000184031"/>
    </source>
</evidence>
<dbReference type="HAMAP" id="MF_00969">
    <property type="entry name" value="TRCF"/>
    <property type="match status" value="1"/>
</dbReference>
<dbReference type="Pfam" id="PF02559">
    <property type="entry name" value="CarD_TRCF_RID"/>
    <property type="match status" value="1"/>
</dbReference>
<dbReference type="NCBIfam" id="TIGR00580">
    <property type="entry name" value="mfd"/>
    <property type="match status" value="1"/>
</dbReference>
<comment type="function">
    <text evidence="9">Couples transcription and DNA repair by recognizing RNA polymerase (RNAP) stalled at DNA lesions. Mediates ATP-dependent release of RNAP and its truncated transcript from the DNA, and recruitment of nucleotide excision repair machinery to the damaged site.</text>
</comment>
<dbReference type="Pfam" id="PF00271">
    <property type="entry name" value="Helicase_C"/>
    <property type="match status" value="1"/>
</dbReference>
<keyword evidence="3 9" id="KW-0227">DNA damage</keyword>
<evidence type="ECO:0000259" key="11">
    <source>
        <dbReference type="PROSITE" id="PS51194"/>
    </source>
</evidence>
<keyword evidence="7 9" id="KW-0238">DNA-binding</keyword>
<dbReference type="RefSeq" id="WP_072880911.1">
    <property type="nucleotide sequence ID" value="NZ_FOKU01000005.1"/>
</dbReference>
<organism evidence="13 14">
    <name type="scientific">Flagellimonas taeanensis</name>
    <dbReference type="NCBI Taxonomy" id="1005926"/>
    <lineage>
        <taxon>Bacteria</taxon>
        <taxon>Pseudomonadati</taxon>
        <taxon>Bacteroidota</taxon>
        <taxon>Flavobacteriia</taxon>
        <taxon>Flavobacteriales</taxon>
        <taxon>Flavobacteriaceae</taxon>
        <taxon>Flagellimonas</taxon>
    </lineage>
</organism>
<dbReference type="EMBL" id="FOKU01000005">
    <property type="protein sequence ID" value="SFC07138.1"/>
    <property type="molecule type" value="Genomic_DNA"/>
</dbReference>
<feature type="domain" description="Helicase C-terminal" evidence="11">
    <location>
        <begin position="770"/>
        <end position="936"/>
    </location>
</feature>
<evidence type="ECO:0000313" key="13">
    <source>
        <dbReference type="EMBL" id="SHL15406.1"/>
    </source>
</evidence>
<dbReference type="GO" id="GO:0016787">
    <property type="term" value="F:hydrolase activity"/>
    <property type="evidence" value="ECO:0007669"/>
    <property type="project" value="UniProtKB-KW"/>
</dbReference>
<keyword evidence="8 9" id="KW-0234">DNA repair</keyword>
<feature type="domain" description="Helicase ATP-binding" evidence="10">
    <location>
        <begin position="600"/>
        <end position="761"/>
    </location>
</feature>
<dbReference type="GO" id="GO:0006355">
    <property type="term" value="P:regulation of DNA-templated transcription"/>
    <property type="evidence" value="ECO:0007669"/>
    <property type="project" value="UniProtKB-UniRule"/>
</dbReference>
<dbReference type="GO" id="GO:0000716">
    <property type="term" value="P:transcription-coupled nucleotide-excision repair, DNA damage recognition"/>
    <property type="evidence" value="ECO:0007669"/>
    <property type="project" value="UniProtKB-UniRule"/>
</dbReference>
<dbReference type="SUPFAM" id="SSF143517">
    <property type="entry name" value="TRCF domain-like"/>
    <property type="match status" value="1"/>
</dbReference>